<dbReference type="InterPro" id="IPR035956">
    <property type="entry name" value="RimP_N_sf"/>
</dbReference>
<keyword evidence="1 3" id="KW-0963">Cytoplasm</keyword>
<name>A0A7C2SPR6_9BACT</name>
<dbReference type="AlphaFoldDB" id="A0A7C2SPR6"/>
<dbReference type="InterPro" id="IPR003728">
    <property type="entry name" value="Ribosome_maturation_RimP"/>
</dbReference>
<dbReference type="GO" id="GO:0006412">
    <property type="term" value="P:translation"/>
    <property type="evidence" value="ECO:0007669"/>
    <property type="project" value="TreeGrafter"/>
</dbReference>
<keyword evidence="2 3" id="KW-0690">Ribosome biogenesis</keyword>
<evidence type="ECO:0000256" key="3">
    <source>
        <dbReference type="HAMAP-Rule" id="MF_01077"/>
    </source>
</evidence>
<proteinExistence type="inferred from homology"/>
<dbReference type="CDD" id="cd01734">
    <property type="entry name" value="YlxS_C"/>
    <property type="match status" value="1"/>
</dbReference>
<evidence type="ECO:0000256" key="1">
    <source>
        <dbReference type="ARBA" id="ARBA00022490"/>
    </source>
</evidence>
<reference evidence="5" key="1">
    <citation type="journal article" date="2020" name="mSystems">
        <title>Genome- and Community-Level Interaction Insights into Carbon Utilization and Element Cycling Functions of Hydrothermarchaeota in Hydrothermal Sediment.</title>
        <authorList>
            <person name="Zhou Z."/>
            <person name="Liu Y."/>
            <person name="Xu W."/>
            <person name="Pan J."/>
            <person name="Luo Z.H."/>
            <person name="Li M."/>
        </authorList>
    </citation>
    <scope>NUCLEOTIDE SEQUENCE [LARGE SCALE GENOMIC DNA]</scope>
    <source>
        <strain evidence="5">SpSt-299</strain>
    </source>
</reference>
<dbReference type="GO" id="GO:0005829">
    <property type="term" value="C:cytosol"/>
    <property type="evidence" value="ECO:0007669"/>
    <property type="project" value="TreeGrafter"/>
</dbReference>
<gene>
    <name evidence="3" type="primary">rimP</name>
    <name evidence="5" type="ORF">ENQ31_04780</name>
</gene>
<accession>A0A7C2SPR6</accession>
<dbReference type="SUPFAM" id="SSF75420">
    <property type="entry name" value="YhbC-like, N-terminal domain"/>
    <property type="match status" value="1"/>
</dbReference>
<sequence>MLSRESGTCVPLFFRGGRGDGVKRLPEELTTKLEALVASEGMELLAVEFAGTAKKPILRLVIDREGGVSLDDCALVSEQASVLLDVFDPFPGAYTLEVSSPGMERKFYRREDYLRFVGQAVRVRMAPTWSGAKVIEGYLEGLEAGMVRVRDPQDVVHLLPEREIFETRLAPFAEESWRAKPKGRGKKP</sequence>
<dbReference type="InterPro" id="IPR028998">
    <property type="entry name" value="RimP_C"/>
</dbReference>
<dbReference type="Pfam" id="PF02576">
    <property type="entry name" value="RimP_N"/>
    <property type="match status" value="1"/>
</dbReference>
<evidence type="ECO:0000256" key="2">
    <source>
        <dbReference type="ARBA" id="ARBA00022517"/>
    </source>
</evidence>
<dbReference type="FunFam" id="3.30.300.70:FF:000001">
    <property type="entry name" value="Ribosome maturation factor RimP"/>
    <property type="match status" value="1"/>
</dbReference>
<dbReference type="InterPro" id="IPR028989">
    <property type="entry name" value="RimP_N"/>
</dbReference>
<comment type="similarity">
    <text evidence="3">Belongs to the RimP family.</text>
</comment>
<dbReference type="PANTHER" id="PTHR33867:SF1">
    <property type="entry name" value="RIBOSOME MATURATION FACTOR RIMP"/>
    <property type="match status" value="1"/>
</dbReference>
<comment type="subcellular location">
    <subcellularLocation>
        <location evidence="3">Cytoplasm</location>
    </subcellularLocation>
</comment>
<dbReference type="Gene3D" id="3.30.300.70">
    <property type="entry name" value="RimP-like superfamily, N-terminal"/>
    <property type="match status" value="1"/>
</dbReference>
<comment type="function">
    <text evidence="3">Required for maturation of 30S ribosomal subunits.</text>
</comment>
<dbReference type="PANTHER" id="PTHR33867">
    <property type="entry name" value="RIBOSOME MATURATION FACTOR RIMP"/>
    <property type="match status" value="1"/>
</dbReference>
<dbReference type="HAMAP" id="MF_01077">
    <property type="entry name" value="RimP"/>
    <property type="match status" value="1"/>
</dbReference>
<evidence type="ECO:0000313" key="5">
    <source>
        <dbReference type="EMBL" id="HET47457.1"/>
    </source>
</evidence>
<dbReference type="SUPFAM" id="SSF74942">
    <property type="entry name" value="YhbC-like, C-terminal domain"/>
    <property type="match status" value="1"/>
</dbReference>
<dbReference type="GO" id="GO:0000028">
    <property type="term" value="P:ribosomal small subunit assembly"/>
    <property type="evidence" value="ECO:0007669"/>
    <property type="project" value="TreeGrafter"/>
</dbReference>
<dbReference type="EMBL" id="DSMR01000352">
    <property type="protein sequence ID" value="HET47457.1"/>
    <property type="molecule type" value="Genomic_DNA"/>
</dbReference>
<evidence type="ECO:0000259" key="4">
    <source>
        <dbReference type="Pfam" id="PF02576"/>
    </source>
</evidence>
<organism evidence="5">
    <name type="scientific">Thermoanaerobaculum aquaticum</name>
    <dbReference type="NCBI Taxonomy" id="1312852"/>
    <lineage>
        <taxon>Bacteria</taxon>
        <taxon>Pseudomonadati</taxon>
        <taxon>Acidobacteriota</taxon>
        <taxon>Thermoanaerobaculia</taxon>
        <taxon>Thermoanaerobaculales</taxon>
        <taxon>Thermoanaerobaculaceae</taxon>
        <taxon>Thermoanaerobaculum</taxon>
    </lineage>
</organism>
<protein>
    <recommendedName>
        <fullName evidence="3">Ribosome maturation factor RimP</fullName>
    </recommendedName>
</protein>
<feature type="domain" description="Ribosome maturation factor RimP N-terminal" evidence="4">
    <location>
        <begin position="33"/>
        <end position="104"/>
    </location>
</feature>
<dbReference type="InterPro" id="IPR036847">
    <property type="entry name" value="RimP_C_sf"/>
</dbReference>
<comment type="caution">
    <text evidence="5">The sequence shown here is derived from an EMBL/GenBank/DDBJ whole genome shotgun (WGS) entry which is preliminary data.</text>
</comment>